<feature type="transmembrane region" description="Helical" evidence="6">
    <location>
        <begin position="48"/>
        <end position="70"/>
    </location>
</feature>
<keyword evidence="2 5" id="KW-0812">Transmembrane</keyword>
<feature type="transmembrane region" description="Helical" evidence="6">
    <location>
        <begin position="130"/>
        <end position="151"/>
    </location>
</feature>
<evidence type="ECO:0000256" key="1">
    <source>
        <dbReference type="ARBA" id="ARBA00004141"/>
    </source>
</evidence>
<dbReference type="AlphaFoldDB" id="A0A6P3W446"/>
<dbReference type="GO" id="GO:0019911">
    <property type="term" value="F:structural constituent of myelin sheath"/>
    <property type="evidence" value="ECO:0007669"/>
    <property type="project" value="TreeGrafter"/>
</dbReference>
<evidence type="ECO:0000256" key="2">
    <source>
        <dbReference type="ARBA" id="ARBA00022692"/>
    </source>
</evidence>
<organism evidence="8 9">
    <name type="scientific">Clupea harengus</name>
    <name type="common">Atlantic herring</name>
    <dbReference type="NCBI Taxonomy" id="7950"/>
    <lineage>
        <taxon>Eukaryota</taxon>
        <taxon>Metazoa</taxon>
        <taxon>Chordata</taxon>
        <taxon>Craniata</taxon>
        <taxon>Vertebrata</taxon>
        <taxon>Euteleostomi</taxon>
        <taxon>Actinopterygii</taxon>
        <taxon>Neopterygii</taxon>
        <taxon>Teleostei</taxon>
        <taxon>Clupei</taxon>
        <taxon>Clupeiformes</taxon>
        <taxon>Clupeoidei</taxon>
        <taxon>Clupeidae</taxon>
        <taxon>Clupea</taxon>
    </lineage>
</organism>
<dbReference type="Proteomes" id="UP000515152">
    <property type="component" value="Chromosome 13"/>
</dbReference>
<reference evidence="9" key="1">
    <citation type="submission" date="2025-08" db="UniProtKB">
        <authorList>
            <consortium name="RefSeq"/>
        </authorList>
    </citation>
    <scope>IDENTIFICATION</scope>
</reference>
<feature type="domain" description="MARVEL" evidence="7">
    <location>
        <begin position="16"/>
        <end position="157"/>
    </location>
</feature>
<dbReference type="InterPro" id="IPR013295">
    <property type="entry name" value="MAL"/>
</dbReference>
<feature type="transmembrane region" description="Helical" evidence="6">
    <location>
        <begin position="20"/>
        <end position="41"/>
    </location>
</feature>
<dbReference type="GO" id="GO:0016020">
    <property type="term" value="C:membrane"/>
    <property type="evidence" value="ECO:0007669"/>
    <property type="project" value="UniProtKB-SubCell"/>
</dbReference>
<keyword evidence="4 5" id="KW-0472">Membrane</keyword>
<evidence type="ECO:0000259" key="7">
    <source>
        <dbReference type="PROSITE" id="PS51225"/>
    </source>
</evidence>
<dbReference type="PANTHER" id="PTHR22776">
    <property type="entry name" value="MARVEL-CONTAINING POTENTIAL LIPID RAFT-ASSOCIATED PROTEIN"/>
    <property type="match status" value="1"/>
</dbReference>
<keyword evidence="8" id="KW-1185">Reference proteome</keyword>
<dbReference type="InterPro" id="IPR008253">
    <property type="entry name" value="Marvel"/>
</dbReference>
<evidence type="ECO:0000256" key="3">
    <source>
        <dbReference type="ARBA" id="ARBA00022989"/>
    </source>
</evidence>
<dbReference type="OrthoDB" id="9938733at2759"/>
<dbReference type="KEGG" id="char:105904357"/>
<comment type="subcellular location">
    <subcellularLocation>
        <location evidence="1">Membrane</location>
        <topology evidence="1">Multi-pass membrane protein</topology>
    </subcellularLocation>
</comment>
<dbReference type="Pfam" id="PF01284">
    <property type="entry name" value="MARVEL"/>
    <property type="match status" value="1"/>
</dbReference>
<dbReference type="PRINTS" id="PR01884">
    <property type="entry name" value="MALPROTEIN"/>
</dbReference>
<keyword evidence="3 6" id="KW-1133">Transmembrane helix</keyword>
<sequence length="164" mass="17890">MAPQADMPGGNDILGRVRSVGGVLRVLQLLVGAGVWVTIAANRYEGAIHFALLISVLFWLLTLASFAITVLDKQDLVPLIGGQRWSLSNLVHDVVATALYAPVIGIMAYKMQKNAYCNLEQYKHACFYKVYLTATVFAGLTTLAYLLSATYRVVQKCRGQTPPA</sequence>
<dbReference type="InterPro" id="IPR050578">
    <property type="entry name" value="MARVEL-CKLF_proteins"/>
</dbReference>
<evidence type="ECO:0000256" key="4">
    <source>
        <dbReference type="ARBA" id="ARBA00023136"/>
    </source>
</evidence>
<dbReference type="PROSITE" id="PS51225">
    <property type="entry name" value="MARVEL"/>
    <property type="match status" value="1"/>
</dbReference>
<accession>A0A6P3W446</accession>
<evidence type="ECO:0000313" key="9">
    <source>
        <dbReference type="RefSeq" id="XP_012687690.2"/>
    </source>
</evidence>
<dbReference type="PANTHER" id="PTHR22776:SF28">
    <property type="entry name" value="MARVEL DOMAIN-CONTAINING PROTEIN 1"/>
    <property type="match status" value="1"/>
</dbReference>
<dbReference type="CTD" id="83742"/>
<evidence type="ECO:0000256" key="6">
    <source>
        <dbReference type="SAM" id="Phobius"/>
    </source>
</evidence>
<evidence type="ECO:0000313" key="8">
    <source>
        <dbReference type="Proteomes" id="UP000515152"/>
    </source>
</evidence>
<dbReference type="RefSeq" id="XP_012687690.2">
    <property type="nucleotide sequence ID" value="XM_012832236.3"/>
</dbReference>
<protein>
    <submittedName>
        <fullName evidence="9">MARVEL domain-containing protein 1</fullName>
    </submittedName>
</protein>
<dbReference type="GO" id="GO:0042552">
    <property type="term" value="P:myelination"/>
    <property type="evidence" value="ECO:0007669"/>
    <property type="project" value="TreeGrafter"/>
</dbReference>
<feature type="transmembrane region" description="Helical" evidence="6">
    <location>
        <begin position="90"/>
        <end position="109"/>
    </location>
</feature>
<gene>
    <name evidence="9" type="primary">marveld1</name>
</gene>
<proteinExistence type="predicted"/>
<name>A0A6P3W446_CLUHA</name>
<evidence type="ECO:0000256" key="5">
    <source>
        <dbReference type="PROSITE-ProRule" id="PRU00581"/>
    </source>
</evidence>
<dbReference type="GeneID" id="105904357"/>